<reference evidence="4" key="1">
    <citation type="submission" date="2020-06" db="EMBL/GenBank/DDBJ databases">
        <title>Thalassolituus marinus alknpb1M-1, a hydrocarbon-degrading bacterium isolated from the deep-sea overlying water using an in-situ strategy from the South China Sea basin.</title>
        <authorList>
            <person name="Dong C."/>
            <person name="Chen Y."/>
            <person name="Shao Z."/>
        </authorList>
    </citation>
    <scope>NUCLEOTIDE SEQUENCE [LARGE SCALE GENOMIC DNA]</scope>
    <source>
        <strain evidence="4">alknpb1M-1</strain>
    </source>
</reference>
<evidence type="ECO:0000256" key="1">
    <source>
        <dbReference type="SAM" id="MobiDB-lite"/>
    </source>
</evidence>
<dbReference type="InterPro" id="IPR037682">
    <property type="entry name" value="TonB_C"/>
</dbReference>
<name>A0ABY6A804_9GAMM</name>
<evidence type="ECO:0000313" key="3">
    <source>
        <dbReference type="EMBL" id="UXD86772.1"/>
    </source>
</evidence>
<dbReference type="Proteomes" id="UP001065322">
    <property type="component" value="Chromosome"/>
</dbReference>
<keyword evidence="4" id="KW-1185">Reference proteome</keyword>
<dbReference type="RefSeq" id="WP_260998711.1">
    <property type="nucleotide sequence ID" value="NZ_CP054475.1"/>
</dbReference>
<proteinExistence type="predicted"/>
<feature type="region of interest" description="Disordered" evidence="1">
    <location>
        <begin position="110"/>
        <end position="172"/>
    </location>
</feature>
<organism evidence="3 4">
    <name type="scientific">Thalassolituus hydrocarboniclasticus</name>
    <dbReference type="NCBI Taxonomy" id="2742796"/>
    <lineage>
        <taxon>Bacteria</taxon>
        <taxon>Pseudomonadati</taxon>
        <taxon>Pseudomonadota</taxon>
        <taxon>Gammaproteobacteria</taxon>
        <taxon>Oceanospirillales</taxon>
        <taxon>Oceanospirillaceae</taxon>
        <taxon>Thalassolituus</taxon>
    </lineage>
</organism>
<dbReference type="Pfam" id="PF03544">
    <property type="entry name" value="TonB_C"/>
    <property type="match status" value="1"/>
</dbReference>
<dbReference type="SUPFAM" id="SSF74653">
    <property type="entry name" value="TolA/TonB C-terminal domain"/>
    <property type="match status" value="1"/>
</dbReference>
<evidence type="ECO:0000313" key="4">
    <source>
        <dbReference type="Proteomes" id="UP001065322"/>
    </source>
</evidence>
<feature type="domain" description="TonB C-terminal" evidence="2">
    <location>
        <begin position="198"/>
        <end position="254"/>
    </location>
</feature>
<dbReference type="Gene3D" id="3.30.1150.10">
    <property type="match status" value="1"/>
</dbReference>
<protein>
    <submittedName>
        <fullName evidence="3">Energy transducer TonB</fullName>
    </submittedName>
</protein>
<evidence type="ECO:0000259" key="2">
    <source>
        <dbReference type="Pfam" id="PF03544"/>
    </source>
</evidence>
<dbReference type="EMBL" id="CP054475">
    <property type="protein sequence ID" value="UXD86772.1"/>
    <property type="molecule type" value="Genomic_DNA"/>
</dbReference>
<feature type="compositionally biased region" description="Low complexity" evidence="1">
    <location>
        <begin position="142"/>
        <end position="161"/>
    </location>
</feature>
<sequence length="262" mass="28863">MAEGFFSKLPAQKRRHYQRLLLAVAISLLLHALLLSAPFSVRLTPAQTQPVINAELRQPEVTAQTLQDDAAAQVQTAEVHTAQVQETAQSQSAALKQNAVLKQNAAVKQNTAPEQIQKQPQAKTETAKQQTQKPIPEPQSAPQPTQQSTAQTAQQPSQKQSGLVTEKEDLSADPLERSYQQQLLAHLRERVIAPAQFSGSVRLELTLSYRQVATNVRVIRSSGDPIMDDWAVKAALAANPYPRVPDELPASYTFRPTIRTLQ</sequence>
<gene>
    <name evidence="3" type="ORF">HUF19_04630</name>
</gene>
<accession>A0ABY6A804</accession>
<feature type="compositionally biased region" description="Low complexity" evidence="1">
    <location>
        <begin position="117"/>
        <end position="134"/>
    </location>
</feature>